<proteinExistence type="predicted"/>
<organism evidence="2 3">
    <name type="scientific">Vanrija albida</name>
    <dbReference type="NCBI Taxonomy" id="181172"/>
    <lineage>
        <taxon>Eukaryota</taxon>
        <taxon>Fungi</taxon>
        <taxon>Dikarya</taxon>
        <taxon>Basidiomycota</taxon>
        <taxon>Agaricomycotina</taxon>
        <taxon>Tremellomycetes</taxon>
        <taxon>Trichosporonales</taxon>
        <taxon>Trichosporonaceae</taxon>
        <taxon>Vanrija</taxon>
    </lineage>
</organism>
<dbReference type="GeneID" id="95988861"/>
<reference evidence="2 3" key="1">
    <citation type="submission" date="2023-08" db="EMBL/GenBank/DDBJ databases">
        <title>Annotated Genome Sequence of Vanrija albida AlHP1.</title>
        <authorList>
            <person name="Herzog R."/>
        </authorList>
    </citation>
    <scope>NUCLEOTIDE SEQUENCE [LARGE SCALE GENOMIC DNA]</scope>
    <source>
        <strain evidence="2 3">AlHP1</strain>
    </source>
</reference>
<dbReference type="RefSeq" id="XP_069206079.1">
    <property type="nucleotide sequence ID" value="XM_069356238.1"/>
</dbReference>
<dbReference type="EMBL" id="JBBXJM010000006">
    <property type="protein sequence ID" value="KAL1406135.1"/>
    <property type="molecule type" value="Genomic_DNA"/>
</dbReference>
<feature type="region of interest" description="Disordered" evidence="1">
    <location>
        <begin position="97"/>
        <end position="134"/>
    </location>
</feature>
<evidence type="ECO:0000313" key="2">
    <source>
        <dbReference type="EMBL" id="KAL1406135.1"/>
    </source>
</evidence>
<comment type="caution">
    <text evidence="2">The sequence shown here is derived from an EMBL/GenBank/DDBJ whole genome shotgun (WGS) entry which is preliminary data.</text>
</comment>
<evidence type="ECO:0000256" key="1">
    <source>
        <dbReference type="SAM" id="MobiDB-lite"/>
    </source>
</evidence>
<accession>A0ABR3PUL1</accession>
<name>A0ABR3PUL1_9TREE</name>
<sequence length="451" mass="46881">MPHTPTPYGATGVVSPTGVILDFPALDCGPFLPSPLPLRDLTPALVAALSPDALRRLALGLAFAPRGTLSTGTMPRDIWPRSSPRSLYSFISSASSSPGACNTPSPLFSTPSPFSTPRRSPRSTPSSSPPRRLRPRAHIAPLTFALLLLAHEPAAAAALFLAHPAPVARDIREAALLPLLPAGTLPALLTALQERILANGTFTSDALLAPAAQLLVAALAVPDDNVFGADESVQRRLETLFALLPRVAPANVRFYGVRVGLVFAALGIHEAEAYERRARGWALGAAAVSAGTGTAARLPAISGVNVTPMIEPLAVSVRGAALDAIGRKQRKLGAGVGLVAVKFSTQVLDEAGDGLCASFACAAAVGGAVHDEHGNVRRAFAQPECARFADVAWRVFSLVPRLEGFDVAVTVADPLSAAPAPTSLWARVLGYLQPEAAARITVAPRISSDVR</sequence>
<evidence type="ECO:0000313" key="3">
    <source>
        <dbReference type="Proteomes" id="UP001565368"/>
    </source>
</evidence>
<dbReference type="Proteomes" id="UP001565368">
    <property type="component" value="Unassembled WGS sequence"/>
</dbReference>
<protein>
    <submittedName>
        <fullName evidence="2">Uncharacterized protein</fullName>
    </submittedName>
</protein>
<feature type="compositionally biased region" description="Low complexity" evidence="1">
    <location>
        <begin position="97"/>
        <end position="130"/>
    </location>
</feature>
<gene>
    <name evidence="2" type="ORF">Q8F55_007818</name>
</gene>
<keyword evidence="3" id="KW-1185">Reference proteome</keyword>